<organism evidence="1 2">
    <name type="scientific">Methanosarcina lacustris Z-7289</name>
    <dbReference type="NCBI Taxonomy" id="1434111"/>
    <lineage>
        <taxon>Archaea</taxon>
        <taxon>Methanobacteriati</taxon>
        <taxon>Methanobacteriota</taxon>
        <taxon>Stenosarchaea group</taxon>
        <taxon>Methanomicrobia</taxon>
        <taxon>Methanosarcinales</taxon>
        <taxon>Methanosarcinaceae</taxon>
        <taxon>Methanosarcina</taxon>
    </lineage>
</organism>
<name>A0A0E3WQI1_9EURY</name>
<protein>
    <submittedName>
        <fullName evidence="1">Uncharacterized protein</fullName>
    </submittedName>
</protein>
<sequence>MERSYQMKIFLFIFFILNYSCVGELGVPLDTNSSKTINNINQGNILLFAGNYSENNGVSGNAFVAKLHNNGTFDTLYSTIYGTSESKVIFDNSSMGLKYTTIRDCSPFSHFMLPVVDPITNFGIDTYSGYFKKSSKTYNFCKCASIPLIQYLEQSKQTGSLYICGFTPMAKCTYQISMDINADDPGSFVELNSPGSRMIITEIGNKSILKSYYKSPSGELKYETMSLENAGEISDFKIIFDGFNKTNTIAVNDGTCIVTPFYNLERQKLPYVVFSNGYIKFTGFVLGKGTFLDVNSSVTGLKGMDQSHSRLKITTLTTYIRRARESDHSTRTRNTDGCFLKHIFWLFPK</sequence>
<dbReference type="PATRIC" id="fig|1434111.4.peg.474"/>
<evidence type="ECO:0000313" key="2">
    <source>
        <dbReference type="Proteomes" id="UP000033072"/>
    </source>
</evidence>
<proteinExistence type="predicted"/>
<gene>
    <name evidence="1" type="ORF">MSLAZ_0374</name>
</gene>
<accession>A0A0E3WQI1</accession>
<reference evidence="1 2" key="1">
    <citation type="submission" date="2014-07" db="EMBL/GenBank/DDBJ databases">
        <title>Methanogenic archaea and the global carbon cycle.</title>
        <authorList>
            <person name="Henriksen J.R."/>
            <person name="Luke J."/>
            <person name="Reinhart S."/>
            <person name="Benedict M.N."/>
            <person name="Youngblut N.D."/>
            <person name="Metcalf M.E."/>
            <person name="Whitaker R.J."/>
            <person name="Metcalf W.W."/>
        </authorList>
    </citation>
    <scope>NUCLEOTIDE SEQUENCE [LARGE SCALE GENOMIC DNA]</scope>
    <source>
        <strain evidence="1 2">Z-7289</strain>
    </source>
</reference>
<dbReference type="Proteomes" id="UP000033072">
    <property type="component" value="Chromosome"/>
</dbReference>
<dbReference type="KEGG" id="mls:MSLAZ_0374"/>
<dbReference type="EMBL" id="CP009515">
    <property type="protein sequence ID" value="AKB73635.1"/>
    <property type="molecule type" value="Genomic_DNA"/>
</dbReference>
<keyword evidence="2" id="KW-1185">Reference proteome</keyword>
<dbReference type="RefSeq" id="WP_052722833.1">
    <property type="nucleotide sequence ID" value="NZ_CP009515.1"/>
</dbReference>
<dbReference type="HOGENOM" id="CLU_793691_0_0_2"/>
<dbReference type="AlphaFoldDB" id="A0A0E3WQI1"/>
<dbReference type="GeneID" id="24805060"/>
<evidence type="ECO:0000313" key="1">
    <source>
        <dbReference type="EMBL" id="AKB73635.1"/>
    </source>
</evidence>